<dbReference type="Gene3D" id="1.10.8.430">
    <property type="entry name" value="Helical domain of apoptotic protease-activating factors"/>
    <property type="match status" value="1"/>
</dbReference>
<evidence type="ECO:0000259" key="6">
    <source>
        <dbReference type="Pfam" id="PF23559"/>
    </source>
</evidence>
<dbReference type="Gene3D" id="1.20.5.4130">
    <property type="match status" value="1"/>
</dbReference>
<dbReference type="Pfam" id="PF00931">
    <property type="entry name" value="NB-ARC"/>
    <property type="match status" value="1"/>
</dbReference>
<name>A0A371EII3_MUCPR</name>
<comment type="caution">
    <text evidence="8">The sequence shown here is derived from an EMBL/GenBank/DDBJ whole genome shotgun (WGS) entry which is preliminary data.</text>
</comment>
<dbReference type="EMBL" id="QJKJ01013708">
    <property type="protein sequence ID" value="RDX65850.1"/>
    <property type="molecule type" value="Genomic_DNA"/>
</dbReference>
<dbReference type="FunFam" id="1.10.10.10:FF:000322">
    <property type="entry name" value="Probable disease resistance protein At1g63360"/>
    <property type="match status" value="1"/>
</dbReference>
<keyword evidence="1" id="KW-0677">Repeat</keyword>
<dbReference type="CDD" id="cd14798">
    <property type="entry name" value="RX-CC_like"/>
    <property type="match status" value="1"/>
</dbReference>
<evidence type="ECO:0000259" key="5">
    <source>
        <dbReference type="Pfam" id="PF18052"/>
    </source>
</evidence>
<dbReference type="AlphaFoldDB" id="A0A371EII3"/>
<dbReference type="Pfam" id="PF18052">
    <property type="entry name" value="Rx_N"/>
    <property type="match status" value="1"/>
</dbReference>
<gene>
    <name evidence="8" type="primary">RPP8L2</name>
    <name evidence="8" type="ORF">CR513_55455</name>
</gene>
<dbReference type="Gene3D" id="1.10.10.10">
    <property type="entry name" value="Winged helix-like DNA-binding domain superfamily/Winged helix DNA-binding domain"/>
    <property type="match status" value="1"/>
</dbReference>
<reference evidence="8" key="1">
    <citation type="submission" date="2018-05" db="EMBL/GenBank/DDBJ databases">
        <title>Draft genome of Mucuna pruriens seed.</title>
        <authorList>
            <person name="Nnadi N.E."/>
            <person name="Vos R."/>
            <person name="Hasami M.H."/>
            <person name="Devisetty U.K."/>
            <person name="Aguiy J.C."/>
        </authorList>
    </citation>
    <scope>NUCLEOTIDE SEQUENCE [LARGE SCALE GENOMIC DNA]</scope>
    <source>
        <strain evidence="8">JCA_2017</strain>
    </source>
</reference>
<feature type="domain" description="Disease resistance protein winged helix" evidence="6">
    <location>
        <begin position="418"/>
        <end position="488"/>
    </location>
</feature>
<dbReference type="Pfam" id="PF23598">
    <property type="entry name" value="LRR_14"/>
    <property type="match status" value="1"/>
</dbReference>
<dbReference type="InterPro" id="IPR042197">
    <property type="entry name" value="Apaf_helical"/>
</dbReference>
<feature type="non-terminal residue" evidence="8">
    <location>
        <position position="971"/>
    </location>
</feature>
<dbReference type="InterPro" id="IPR055414">
    <property type="entry name" value="LRR_R13L4/SHOC2-like"/>
</dbReference>
<dbReference type="SUPFAM" id="SSF52540">
    <property type="entry name" value="P-loop containing nucleoside triphosphate hydrolases"/>
    <property type="match status" value="1"/>
</dbReference>
<evidence type="ECO:0000313" key="8">
    <source>
        <dbReference type="EMBL" id="RDX65850.1"/>
    </source>
</evidence>
<feature type="non-terminal residue" evidence="8">
    <location>
        <position position="1"/>
    </location>
</feature>
<feature type="domain" description="NB-ARC" evidence="4">
    <location>
        <begin position="163"/>
        <end position="333"/>
    </location>
</feature>
<feature type="domain" description="Disease resistance N-terminal" evidence="5">
    <location>
        <begin position="5"/>
        <end position="91"/>
    </location>
</feature>
<dbReference type="PANTHER" id="PTHR23155">
    <property type="entry name" value="DISEASE RESISTANCE PROTEIN RP"/>
    <property type="match status" value="1"/>
</dbReference>
<dbReference type="InterPro" id="IPR058922">
    <property type="entry name" value="WHD_DRP"/>
</dbReference>
<dbReference type="InterPro" id="IPR036388">
    <property type="entry name" value="WH-like_DNA-bd_sf"/>
</dbReference>
<dbReference type="Gene3D" id="3.80.10.10">
    <property type="entry name" value="Ribonuclease Inhibitor"/>
    <property type="match status" value="1"/>
</dbReference>
<proteinExistence type="predicted"/>
<keyword evidence="2" id="KW-0547">Nucleotide-binding</keyword>
<dbReference type="InterPro" id="IPR038005">
    <property type="entry name" value="RX-like_CC"/>
</dbReference>
<dbReference type="Gene3D" id="3.40.50.300">
    <property type="entry name" value="P-loop containing nucleotide triphosphate hydrolases"/>
    <property type="match status" value="1"/>
</dbReference>
<dbReference type="SUPFAM" id="SSF52058">
    <property type="entry name" value="L domain-like"/>
    <property type="match status" value="1"/>
</dbReference>
<keyword evidence="3" id="KW-0611">Plant defense</keyword>
<dbReference type="FunFam" id="3.40.50.300:FF:001091">
    <property type="entry name" value="Probable disease resistance protein At1g61300"/>
    <property type="match status" value="1"/>
</dbReference>
<accession>A0A371EII3</accession>
<evidence type="ECO:0000259" key="4">
    <source>
        <dbReference type="Pfam" id="PF00931"/>
    </source>
</evidence>
<dbReference type="Proteomes" id="UP000257109">
    <property type="component" value="Unassembled WGS sequence"/>
</dbReference>
<dbReference type="OrthoDB" id="646178at2759"/>
<dbReference type="InterPro" id="IPR027417">
    <property type="entry name" value="P-loop_NTPase"/>
</dbReference>
<evidence type="ECO:0000256" key="1">
    <source>
        <dbReference type="ARBA" id="ARBA00022737"/>
    </source>
</evidence>
<evidence type="ECO:0000313" key="9">
    <source>
        <dbReference type="Proteomes" id="UP000257109"/>
    </source>
</evidence>
<dbReference type="PANTHER" id="PTHR23155:SF1193">
    <property type="entry name" value="DISEASE RESISTANCE PROTEIN RPP13-RELATED"/>
    <property type="match status" value="1"/>
</dbReference>
<dbReference type="InterPro" id="IPR041118">
    <property type="entry name" value="Rx_N"/>
</dbReference>
<dbReference type="InterPro" id="IPR044974">
    <property type="entry name" value="Disease_R_plants"/>
</dbReference>
<evidence type="ECO:0000256" key="3">
    <source>
        <dbReference type="ARBA" id="ARBA00022821"/>
    </source>
</evidence>
<keyword evidence="9" id="KW-1185">Reference proteome</keyword>
<sequence>MAEVAVSTVVTKLTELLVEQATEAVSQLAGVKEEVEILKNELAWMQSFLRDADAKQEENERVRMWVSEIRDVAFEAEQLIETYVYNSTMESRLDKVFRPFHLYKVRTRINKILSKIKSISDRRETYGVVMTRDDGNSSSERLRHWRQPSPYSEEEYVIELEDDMGLLLSQLLALEPTPHVVSIVGMGGLGKTTLAKKLYNYTKITNHFECKAWVYVSKEYRRRDVLQGILRDVDVLTRDQMERIIPEEELVNKLRNVLSEKRYLVVLDDIWGTEVWDALKSAFPRGKMGSKILLTTRNSDVALYADASSNPHQLRPLTEDESFRLLCNKAFPGPNSFPLELENLARKIVVKCGGLPLAVVVVGGLLSRKLKSSGEWKRVLQNISWYLLEEQEKTARILALSYNDLPSHLKSCFLYLGLFPEGVNIQTKKLIRLWVAEGFLPQEGEETAEGVAQKCLNELIGRCMIHVGTVSSLGRVKTIRIHHLLRDLTLSKGKEDYFLKIFQGDVAGPSTKARRHSMHSCHDRYDSLKHTADHSRSLLFFNREYNADIVRKLWLPLNFQQEKKLNFIYRKFKLLRVLELDGVRVVSLPSKIGDLIQLRYLGLRKTNLEAALPPSIGNLQNLQTLDLRYCCFLKKIPNVIWKMVNLRHLLLYTPFDSPDSGHLRLDTLTNLQTLPHIEAGNWIVDGGLANMSNLRQLGICLLSGQMVNFVLSTAQGLHNLHSLSLSLQFEEDEFPIFMQLSQCTHLQKLSLNGKIKKLPDPHEFPPNLIKLTLHNSHLQKESIAKLERLPNLKMLILGEGAYNWPELTFNPEGFSQLHILRLVLLKELEVWTVEESAMPRLENMVIDRCEKLKKIPEGLKAITSLKKLRIIGMPVEFEHRLRTKDLFELIAGTMLVSDTCLQPWNGSIFKFWHSIVHHARFILLLTMYIIRGSYVSRAVLGFARIEHFSEIEQLSQIQQAPFAHQQISQTH</sequence>
<dbReference type="PRINTS" id="PR00364">
    <property type="entry name" value="DISEASERSIST"/>
</dbReference>
<dbReference type="InterPro" id="IPR002182">
    <property type="entry name" value="NB-ARC"/>
</dbReference>
<organism evidence="8 9">
    <name type="scientific">Mucuna pruriens</name>
    <name type="common">Velvet bean</name>
    <name type="synonym">Dolichos pruriens</name>
    <dbReference type="NCBI Taxonomy" id="157652"/>
    <lineage>
        <taxon>Eukaryota</taxon>
        <taxon>Viridiplantae</taxon>
        <taxon>Streptophyta</taxon>
        <taxon>Embryophyta</taxon>
        <taxon>Tracheophyta</taxon>
        <taxon>Spermatophyta</taxon>
        <taxon>Magnoliopsida</taxon>
        <taxon>eudicotyledons</taxon>
        <taxon>Gunneridae</taxon>
        <taxon>Pentapetalae</taxon>
        <taxon>rosids</taxon>
        <taxon>fabids</taxon>
        <taxon>Fabales</taxon>
        <taxon>Fabaceae</taxon>
        <taxon>Papilionoideae</taxon>
        <taxon>50 kb inversion clade</taxon>
        <taxon>NPAAA clade</taxon>
        <taxon>indigoferoid/millettioid clade</taxon>
        <taxon>Phaseoleae</taxon>
        <taxon>Mucuna</taxon>
    </lineage>
</organism>
<evidence type="ECO:0000259" key="7">
    <source>
        <dbReference type="Pfam" id="PF23598"/>
    </source>
</evidence>
<dbReference type="GO" id="GO:0098542">
    <property type="term" value="P:defense response to other organism"/>
    <property type="evidence" value="ECO:0007669"/>
    <property type="project" value="TreeGrafter"/>
</dbReference>
<feature type="domain" description="Disease resistance R13L4/SHOC-2-like LRR" evidence="7">
    <location>
        <begin position="562"/>
        <end position="870"/>
    </location>
</feature>
<protein>
    <submittedName>
        <fullName evidence="8">Disease resistance RPP8-like protein 2</fullName>
    </submittedName>
</protein>
<dbReference type="InterPro" id="IPR032675">
    <property type="entry name" value="LRR_dom_sf"/>
</dbReference>
<dbReference type="Pfam" id="PF23559">
    <property type="entry name" value="WHD_DRP"/>
    <property type="match status" value="1"/>
</dbReference>
<dbReference type="GO" id="GO:0043531">
    <property type="term" value="F:ADP binding"/>
    <property type="evidence" value="ECO:0007669"/>
    <property type="project" value="InterPro"/>
</dbReference>
<evidence type="ECO:0000256" key="2">
    <source>
        <dbReference type="ARBA" id="ARBA00022741"/>
    </source>
</evidence>